<dbReference type="EMBL" id="JACNEP010000011">
    <property type="protein sequence ID" value="MBC3766866.1"/>
    <property type="molecule type" value="Genomic_DNA"/>
</dbReference>
<dbReference type="AlphaFoldDB" id="A0A8J6M608"/>
<comment type="caution">
    <text evidence="2">The sequence shown here is derived from an EMBL/GenBank/DDBJ whole genome shotgun (WGS) entry which is preliminary data.</text>
</comment>
<reference evidence="2" key="1">
    <citation type="journal article" date="2018" name="Int. J. Syst. Evol. Microbiol.">
        <title>Neptunicella marina gen. nov., sp. nov., isolated from surface seawater.</title>
        <authorList>
            <person name="Liu X."/>
            <person name="Lai Q."/>
            <person name="Du Y."/>
            <person name="Zhang X."/>
            <person name="Liu Z."/>
            <person name="Sun F."/>
            <person name="Shao Z."/>
        </authorList>
    </citation>
    <scope>NUCLEOTIDE SEQUENCE</scope>
    <source>
        <strain evidence="2">S27-2</strain>
    </source>
</reference>
<organism evidence="2 3">
    <name type="scientific">Neptunicella marina</name>
    <dbReference type="NCBI Taxonomy" id="2125989"/>
    <lineage>
        <taxon>Bacteria</taxon>
        <taxon>Pseudomonadati</taxon>
        <taxon>Pseudomonadota</taxon>
        <taxon>Gammaproteobacteria</taxon>
        <taxon>Alteromonadales</taxon>
        <taxon>Alteromonadaceae</taxon>
        <taxon>Neptunicella</taxon>
    </lineage>
</organism>
<proteinExistence type="predicted"/>
<evidence type="ECO:0000313" key="3">
    <source>
        <dbReference type="Proteomes" id="UP000601768"/>
    </source>
</evidence>
<sequence length="298" mass="33150">MKKSSLLLITFSAFVAHAQDRVLYSSQLNEKAVSASLSQDAYYQGAFISSSKPVTFYPSGQLASGLLKENFSQNGFQFKQATAISFFENGQVKAGTLAKELNKNHLKYMQDSYVLFWSNGQIRNATLLANSRPGNHNLVLPVDMEVQFNADGQLSSASPFKNINYSLFNYLLKGQSQFVYDNASNQYFLYKGILAEARIIASIITENEKALAIIAPRNSSFSLYQPSSVYIGAQQPYDSYFMGDSFRLNGRNYGRNSLLYVRHMLLKKIQPGEDISLPGKQLKAGDIVSLDPHGNPLP</sequence>
<feature type="signal peptide" evidence="1">
    <location>
        <begin position="1"/>
        <end position="18"/>
    </location>
</feature>
<evidence type="ECO:0000256" key="1">
    <source>
        <dbReference type="SAM" id="SignalP"/>
    </source>
</evidence>
<keyword evidence="3" id="KW-1185">Reference proteome</keyword>
<keyword evidence="1" id="KW-0732">Signal</keyword>
<dbReference type="Proteomes" id="UP000601768">
    <property type="component" value="Unassembled WGS sequence"/>
</dbReference>
<dbReference type="RefSeq" id="WP_186507392.1">
    <property type="nucleotide sequence ID" value="NZ_JACNEP010000011.1"/>
</dbReference>
<gene>
    <name evidence="2" type="ORF">H8B19_13350</name>
</gene>
<accession>A0A8J6M608</accession>
<feature type="chain" id="PRO_5035320885" evidence="1">
    <location>
        <begin position="19"/>
        <end position="298"/>
    </location>
</feature>
<reference evidence="2" key="2">
    <citation type="submission" date="2020-08" db="EMBL/GenBank/DDBJ databases">
        <authorList>
            <person name="Lai Q."/>
        </authorList>
    </citation>
    <scope>NUCLEOTIDE SEQUENCE</scope>
    <source>
        <strain evidence="2">S27-2</strain>
    </source>
</reference>
<protein>
    <submittedName>
        <fullName evidence="2">Uncharacterized protein</fullName>
    </submittedName>
</protein>
<name>A0A8J6M608_9ALTE</name>
<evidence type="ECO:0000313" key="2">
    <source>
        <dbReference type="EMBL" id="MBC3766866.1"/>
    </source>
</evidence>